<name>A0A2J0PTA6_9ENTR</name>
<accession>A0A2J0PTA6</accession>
<dbReference type="Proteomes" id="UP000230495">
    <property type="component" value="Unassembled WGS sequence"/>
</dbReference>
<gene>
    <name evidence="1" type="ORF">B9Q37_00045</name>
</gene>
<dbReference type="AlphaFoldDB" id="A0A2J0PTA6"/>
<organism evidence="1">
    <name type="scientific">Enterobacter kobei</name>
    <dbReference type="NCBI Taxonomy" id="208224"/>
    <lineage>
        <taxon>Bacteria</taxon>
        <taxon>Pseudomonadati</taxon>
        <taxon>Pseudomonadota</taxon>
        <taxon>Gammaproteobacteria</taxon>
        <taxon>Enterobacterales</taxon>
        <taxon>Enterobacteriaceae</taxon>
        <taxon>Enterobacter</taxon>
        <taxon>Enterobacter cloacae complex</taxon>
    </lineage>
</organism>
<comment type="caution">
    <text evidence="1">The sequence shown here is derived from an EMBL/GenBank/DDBJ whole genome shotgun (WGS) entry which is preliminary data.</text>
</comment>
<proteinExistence type="predicted"/>
<protein>
    <recommendedName>
        <fullName evidence="3">Helix-turn-helix domain-containing protein</fullName>
    </recommendedName>
</protein>
<reference evidence="1 2" key="1">
    <citation type="journal article" date="2017" name="J. Antimicrob. Chemother.">
        <title>Characterization of the population structure, drug resistance mechanisms and plasmids of the community-associated Enterobacter cloacae complex in China.</title>
        <authorList>
            <person name="Zhou K."/>
            <person name="Yu W."/>
            <person name="Cao X."/>
            <person name="Shen P."/>
            <person name="Lu H."/>
            <person name="Luo Q."/>
            <person name="Rossen J.W.A."/>
            <person name="Xiao Y."/>
        </authorList>
    </citation>
    <scope>NUCLEOTIDE SEQUENCE [LARGE SCALE GENOMIC DNA]</scope>
    <source>
        <strain evidence="1">ECC1097</strain>
    </source>
</reference>
<dbReference type="EMBL" id="NEEU01000001">
    <property type="protein sequence ID" value="PJD77085.1"/>
    <property type="molecule type" value="Genomic_DNA"/>
</dbReference>
<sequence length="76" mass="8565">MIKYAKLDSEVLSAIGAQPTSFSELFSPSVRQECLVIAEAEGKHLMDVFRILDRRLQSLRKLGVIQHVKGKGWIQP</sequence>
<evidence type="ECO:0000313" key="2">
    <source>
        <dbReference type="Proteomes" id="UP000230495"/>
    </source>
</evidence>
<evidence type="ECO:0000313" key="1">
    <source>
        <dbReference type="EMBL" id="PJD77085.1"/>
    </source>
</evidence>
<evidence type="ECO:0008006" key="3">
    <source>
        <dbReference type="Google" id="ProtNLM"/>
    </source>
</evidence>